<sequence length="254" mass="29533">MKKLIILLAGATLLSGCALSERTIALINEKKNAVTDAQKYSYLMHVTDGEYYNSRQDGYQSVQSIKDKYLEEASITEVSEYFKEKLVSSCFREEYYRSDEIGCVYNFYSAEKYYARGANNTAARALKVKNAVLKEHERQVEFAKKIAQEIKEKRLEPTESYLNRFCRESAKIVAISYATEADVYPNYDAEPAAIMLSISDKQFDRFQKKARSDRKGVAMVRNNRKSQEVIYDSYRMTCELEPESYIFNYKKIFR</sequence>
<feature type="signal peptide" evidence="1">
    <location>
        <begin position="1"/>
        <end position="20"/>
    </location>
</feature>
<dbReference type="PROSITE" id="PS51257">
    <property type="entry name" value="PROKAR_LIPOPROTEIN"/>
    <property type="match status" value="1"/>
</dbReference>
<reference evidence="2 5" key="1">
    <citation type="submission" date="2016-06" db="EMBL/GenBank/DDBJ databases">
        <title>Bacterial characters and pathogenicity of Xenorhabdus hominickii from an entomopathogenic nematode, Steinernema monticolum.</title>
        <authorList>
            <person name="Park Y."/>
            <person name="Kim Y."/>
        </authorList>
    </citation>
    <scope>NUCLEOTIDE SEQUENCE [LARGE SCALE GENOMIC DNA]</scope>
    <source>
        <strain evidence="2 5">ANU1</strain>
    </source>
</reference>
<feature type="chain" id="PRO_5014078073" description="Lipoprotein" evidence="1">
    <location>
        <begin position="21"/>
        <end position="254"/>
    </location>
</feature>
<evidence type="ECO:0000313" key="3">
    <source>
        <dbReference type="EMBL" id="PHM51706.1"/>
    </source>
</evidence>
<gene>
    <name evidence="2" type="ORF">A9255_05250</name>
    <name evidence="4" type="ORF">Xhom_03416</name>
    <name evidence="3" type="ORF">Xhom_04840</name>
</gene>
<evidence type="ECO:0000313" key="4">
    <source>
        <dbReference type="EMBL" id="PHM54339.1"/>
    </source>
</evidence>
<evidence type="ECO:0008006" key="7">
    <source>
        <dbReference type="Google" id="ProtNLM"/>
    </source>
</evidence>
<name>A0A2G0Q548_XENHO</name>
<proteinExistence type="predicted"/>
<dbReference type="OrthoDB" id="6466830at2"/>
<keyword evidence="5" id="KW-1185">Reference proteome</keyword>
<evidence type="ECO:0000313" key="2">
    <source>
        <dbReference type="EMBL" id="AOM40034.1"/>
    </source>
</evidence>
<dbReference type="Proteomes" id="UP000225433">
    <property type="component" value="Unassembled WGS sequence"/>
</dbReference>
<dbReference type="EMBL" id="NJAI01000005">
    <property type="protein sequence ID" value="PHM54339.1"/>
    <property type="molecule type" value="Genomic_DNA"/>
</dbReference>
<reference evidence="4 6" key="2">
    <citation type="journal article" date="2017" name="Nat. Microbiol.">
        <title>Natural product diversity associated with the nematode symbionts Photorhabdus and Xenorhabdus.</title>
        <authorList>
            <person name="Tobias N.J."/>
            <person name="Wolff H."/>
            <person name="Djahanschiri B."/>
            <person name="Grundmann F."/>
            <person name="Kronenwerth M."/>
            <person name="Shi Y.M."/>
            <person name="Simonyi S."/>
            <person name="Grun P."/>
            <person name="Shapiro-Ilan D."/>
            <person name="Pidot S.J."/>
            <person name="Stinear T.P."/>
            <person name="Ebersberger I."/>
            <person name="Bode H.B."/>
        </authorList>
    </citation>
    <scope>NUCLEOTIDE SEQUENCE [LARGE SCALE GENOMIC DNA]</scope>
    <source>
        <strain evidence="4 6">DSM 17903</strain>
    </source>
</reference>
<protein>
    <recommendedName>
        <fullName evidence="7">Lipoprotein</fullName>
    </recommendedName>
</protein>
<accession>A0A2G0Q548</accession>
<dbReference type="Proteomes" id="UP000094600">
    <property type="component" value="Chromosome"/>
</dbReference>
<dbReference type="EMBL" id="NJAI01000014">
    <property type="protein sequence ID" value="PHM51706.1"/>
    <property type="molecule type" value="Genomic_DNA"/>
</dbReference>
<evidence type="ECO:0000313" key="5">
    <source>
        <dbReference type="Proteomes" id="UP000094600"/>
    </source>
</evidence>
<dbReference type="RefSeq" id="WP_069315776.1">
    <property type="nucleotide sequence ID" value="NZ_CAWNQJ010000040.1"/>
</dbReference>
<dbReference type="AlphaFoldDB" id="A0A2G0Q548"/>
<keyword evidence="1" id="KW-0732">Signal</keyword>
<dbReference type="EMBL" id="CP016176">
    <property type="protein sequence ID" value="AOM40034.1"/>
    <property type="molecule type" value="Genomic_DNA"/>
</dbReference>
<dbReference type="KEGG" id="xho:A9255_05250"/>
<organism evidence="4 6">
    <name type="scientific">Xenorhabdus hominickii</name>
    <dbReference type="NCBI Taxonomy" id="351679"/>
    <lineage>
        <taxon>Bacteria</taxon>
        <taxon>Pseudomonadati</taxon>
        <taxon>Pseudomonadota</taxon>
        <taxon>Gammaproteobacteria</taxon>
        <taxon>Enterobacterales</taxon>
        <taxon>Morganellaceae</taxon>
        <taxon>Xenorhabdus</taxon>
    </lineage>
</organism>
<evidence type="ECO:0000313" key="6">
    <source>
        <dbReference type="Proteomes" id="UP000225433"/>
    </source>
</evidence>
<evidence type="ECO:0000256" key="1">
    <source>
        <dbReference type="SAM" id="SignalP"/>
    </source>
</evidence>